<comment type="caution">
    <text evidence="1">The sequence shown here is derived from an EMBL/GenBank/DDBJ whole genome shotgun (WGS) entry which is preliminary data.</text>
</comment>
<dbReference type="Proteomes" id="UP000054709">
    <property type="component" value="Unassembled WGS sequence"/>
</dbReference>
<name>A0A0W1API4_9BACL</name>
<dbReference type="EMBL" id="LCZJ02000098">
    <property type="protein sequence ID" value="KTD83213.1"/>
    <property type="molecule type" value="Genomic_DNA"/>
</dbReference>
<sequence>MIYPEDVKEFIEIINVEVNRDEYTEEQIKKEYKNKIDEKKLSEIKVYGIKCTYILKKKGNIVFQPEIKLLFDKKELSLAPFEPISFLNFLTAQ</sequence>
<gene>
    <name evidence="1" type="ORF">UQ64_03545</name>
</gene>
<organism evidence="1 2">
    <name type="scientific">Paenibacillus etheri</name>
    <dbReference type="NCBI Taxonomy" id="1306852"/>
    <lineage>
        <taxon>Bacteria</taxon>
        <taxon>Bacillati</taxon>
        <taxon>Bacillota</taxon>
        <taxon>Bacilli</taxon>
        <taxon>Bacillales</taxon>
        <taxon>Paenibacillaceae</taxon>
        <taxon>Paenibacillus</taxon>
    </lineage>
</organism>
<reference evidence="1 2" key="1">
    <citation type="journal article" date="2015" name="Int. Biodeterior. Biodegradation">
        <title>Physiological and genetic screening methods for the isolation of methyl tert-butyl ether-degrading bacteria for bioremediation purposes.</title>
        <authorList>
            <person name="Guisado I.M."/>
            <person name="Purswani J."/>
            <person name="Gonzalez Lopez J."/>
            <person name="Pozo C."/>
        </authorList>
    </citation>
    <scope>NUCLEOTIDE SEQUENCE [LARGE SCALE GENOMIC DNA]</scope>
    <source>
        <strain evidence="1 2">SH7</strain>
    </source>
</reference>
<proteinExistence type="predicted"/>
<accession>A0A0W1API4</accession>
<dbReference type="AlphaFoldDB" id="A0A0W1API4"/>
<dbReference type="RefSeq" id="WP_060627006.1">
    <property type="nucleotide sequence ID" value="NZ_LCZJ02000098.1"/>
</dbReference>
<keyword evidence="2" id="KW-1185">Reference proteome</keyword>
<evidence type="ECO:0000313" key="1">
    <source>
        <dbReference type="EMBL" id="KTD83213.1"/>
    </source>
</evidence>
<protein>
    <submittedName>
        <fullName evidence="1">Uncharacterized protein</fullName>
    </submittedName>
</protein>
<evidence type="ECO:0000313" key="2">
    <source>
        <dbReference type="Proteomes" id="UP000054709"/>
    </source>
</evidence>
<dbReference type="OrthoDB" id="9974774at2"/>